<reference evidence="1" key="2">
    <citation type="submission" date="2022-06" db="UniProtKB">
        <authorList>
            <consortium name="EnsemblMetazoa"/>
        </authorList>
    </citation>
    <scope>IDENTIFICATION</scope>
    <source>
        <strain evidence="1">DF5081</strain>
    </source>
</reference>
<sequence length="174" mass="19928">MEPRNESGELLATLCELNRLWHMNSQFGKPSHRRWTHISPNKLHKHEIDHILANGKFFTDVSVVPSITITTDSSRSNGESPRNEYWTRLLLTQSPPLQQSPRALTSIWTTSTSSQCSRNSKIKQSLSHPITPPTDFRELLGSFSPNDVLWTERTPTLSHCQMNVEKPSRKTRKV</sequence>
<dbReference type="AlphaFoldDB" id="A0A8R1ICQ0"/>
<proteinExistence type="predicted"/>
<evidence type="ECO:0000313" key="2">
    <source>
        <dbReference type="Proteomes" id="UP000005237"/>
    </source>
</evidence>
<organism evidence="1 2">
    <name type="scientific">Caenorhabditis japonica</name>
    <dbReference type="NCBI Taxonomy" id="281687"/>
    <lineage>
        <taxon>Eukaryota</taxon>
        <taxon>Metazoa</taxon>
        <taxon>Ecdysozoa</taxon>
        <taxon>Nematoda</taxon>
        <taxon>Chromadorea</taxon>
        <taxon>Rhabditida</taxon>
        <taxon>Rhabditina</taxon>
        <taxon>Rhabditomorpha</taxon>
        <taxon>Rhabditoidea</taxon>
        <taxon>Rhabditidae</taxon>
        <taxon>Peloderinae</taxon>
        <taxon>Caenorhabditis</taxon>
    </lineage>
</organism>
<name>A0A8R1ICQ0_CAEJA</name>
<keyword evidence="2" id="KW-1185">Reference proteome</keyword>
<reference evidence="2" key="1">
    <citation type="submission" date="2010-08" db="EMBL/GenBank/DDBJ databases">
        <authorList>
            <consortium name="Caenorhabditis japonica Sequencing Consortium"/>
            <person name="Wilson R.K."/>
        </authorList>
    </citation>
    <scope>NUCLEOTIDE SEQUENCE [LARGE SCALE GENOMIC DNA]</scope>
    <source>
        <strain evidence="2">DF5081</strain>
    </source>
</reference>
<protein>
    <submittedName>
        <fullName evidence="1">Uncharacterized protein</fullName>
    </submittedName>
</protein>
<dbReference type="EnsemblMetazoa" id="CJA21442.1">
    <property type="protein sequence ID" value="CJA21442.1"/>
    <property type="gene ID" value="WBGene00177014"/>
</dbReference>
<dbReference type="Proteomes" id="UP000005237">
    <property type="component" value="Unassembled WGS sequence"/>
</dbReference>
<accession>A0A8R1ICQ0</accession>
<evidence type="ECO:0000313" key="1">
    <source>
        <dbReference type="EnsemblMetazoa" id="CJA21442.1"/>
    </source>
</evidence>